<evidence type="ECO:0000313" key="18">
    <source>
        <dbReference type="EMBL" id="EFB76658.1"/>
    </source>
</evidence>
<evidence type="ECO:0000256" key="11">
    <source>
        <dbReference type="ARBA" id="ARBA00022984"/>
    </source>
</evidence>
<dbReference type="InterPro" id="IPR036318">
    <property type="entry name" value="FAD-bd_PCMH-like_sf"/>
</dbReference>
<dbReference type="InterPro" id="IPR016169">
    <property type="entry name" value="FAD-bd_PCMH_sub2"/>
</dbReference>
<feature type="active site" description="Proton donor" evidence="16">
    <location>
        <position position="234"/>
    </location>
</feature>
<dbReference type="GO" id="GO:0071555">
    <property type="term" value="P:cell wall organization"/>
    <property type="evidence" value="ECO:0007669"/>
    <property type="project" value="UniProtKB-KW"/>
</dbReference>
<comment type="cofactor">
    <cofactor evidence="1 16">
        <name>FAD</name>
        <dbReference type="ChEBI" id="CHEBI:57692"/>
    </cofactor>
</comment>
<evidence type="ECO:0000256" key="14">
    <source>
        <dbReference type="ARBA" id="ARBA00023316"/>
    </source>
</evidence>
<keyword evidence="9 16" id="KW-0521">NADP</keyword>
<dbReference type="eggNOG" id="COG0812">
    <property type="taxonomic scope" value="Bacteria"/>
</dbReference>
<keyword evidence="7 16" id="KW-0285">Flavoprotein</keyword>
<dbReference type="HAMAP" id="MF_00037">
    <property type="entry name" value="MurB"/>
    <property type="match status" value="1"/>
</dbReference>
<dbReference type="Pfam" id="PF01565">
    <property type="entry name" value="FAD_binding_4"/>
    <property type="match status" value="1"/>
</dbReference>
<dbReference type="InterPro" id="IPR011601">
    <property type="entry name" value="MurB_C"/>
</dbReference>
<organism evidence="18 19">
    <name type="scientific">Subdoligranulum variabile DSM 15176</name>
    <dbReference type="NCBI Taxonomy" id="411471"/>
    <lineage>
        <taxon>Bacteria</taxon>
        <taxon>Bacillati</taxon>
        <taxon>Bacillota</taxon>
        <taxon>Clostridia</taxon>
        <taxon>Eubacteriales</taxon>
        <taxon>Oscillospiraceae</taxon>
        <taxon>Subdoligranulum</taxon>
    </lineage>
</organism>
<proteinExistence type="inferred from homology"/>
<sequence length="309" mass="33353">MMQEQIQTKLRCALQGANLPFTEQEPLAAHTTFKIGGPAAFWCAPQDEEQLQHTLALCRSTGVRVYLLGNGSNTLFSDEGFDGAVVDLRGLTPAVTENPKKETVLLTAGAGMTLGRLCAEAQQRGLSGLEFACGIPGTVGGAVYMNAGAYGGELKDVIEQVTFLDDNLIQRTLPASELQMGYRTSVFEKNPSWCILSAAVRLQKGNAAEILARMQEYLERRKAKQPLEWPSAGSTFKRPQGAFAGRLIEDCGLRGFTVGGAQISEKHGGFVINKGGATCADVVALTDEVKRIVQEKTGFVLEREIRVVK</sequence>
<evidence type="ECO:0000256" key="10">
    <source>
        <dbReference type="ARBA" id="ARBA00022960"/>
    </source>
</evidence>
<evidence type="ECO:0000256" key="7">
    <source>
        <dbReference type="ARBA" id="ARBA00022630"/>
    </source>
</evidence>
<dbReference type="Gene3D" id="3.90.78.10">
    <property type="entry name" value="UDP-N-acetylenolpyruvoylglucosamine reductase, C-terminal domain"/>
    <property type="match status" value="1"/>
</dbReference>
<reference evidence="18" key="1">
    <citation type="submission" date="2009-12" db="EMBL/GenBank/DDBJ databases">
        <authorList>
            <person name="Weinstock G."/>
            <person name="Sodergren E."/>
            <person name="Clifton S."/>
            <person name="Fulton L."/>
            <person name="Fulton B."/>
            <person name="Courtney L."/>
            <person name="Fronick C."/>
            <person name="Harrison M."/>
            <person name="Strong C."/>
            <person name="Farmer C."/>
            <person name="Delahaunty K."/>
            <person name="Markovic C."/>
            <person name="Hall O."/>
            <person name="Minx P."/>
            <person name="Tomlinson C."/>
            <person name="Mitreva M."/>
            <person name="Nelson J."/>
            <person name="Hou S."/>
            <person name="Wollam A."/>
            <person name="Pepin K.H."/>
            <person name="Johnson M."/>
            <person name="Bhonagiri V."/>
            <person name="Nash W.E."/>
            <person name="Warren W."/>
            <person name="Chinwalla A."/>
            <person name="Mardis E.R."/>
            <person name="Wilson R.K."/>
        </authorList>
    </citation>
    <scope>NUCLEOTIDE SEQUENCE [LARGE SCALE GENOMIC DNA]</scope>
    <source>
        <strain evidence="18">DSM 15176</strain>
    </source>
</reference>
<dbReference type="GO" id="GO:0008762">
    <property type="term" value="F:UDP-N-acetylmuramate dehydrogenase activity"/>
    <property type="evidence" value="ECO:0007669"/>
    <property type="project" value="UniProtKB-UniRule"/>
</dbReference>
<dbReference type="RefSeq" id="WP_007046438.1">
    <property type="nucleotide sequence ID" value="NZ_GG704769.1"/>
</dbReference>
<dbReference type="PROSITE" id="PS51387">
    <property type="entry name" value="FAD_PCMH"/>
    <property type="match status" value="1"/>
</dbReference>
<dbReference type="SUPFAM" id="SSF56176">
    <property type="entry name" value="FAD-binding/transporter-associated domain-like"/>
    <property type="match status" value="1"/>
</dbReference>
<evidence type="ECO:0000256" key="3">
    <source>
        <dbReference type="ARBA" id="ARBA00004496"/>
    </source>
</evidence>
<keyword evidence="6 16" id="KW-0132">Cell division</keyword>
<feature type="active site" evidence="16">
    <location>
        <position position="183"/>
    </location>
</feature>
<dbReference type="HOGENOM" id="CLU_035304_1_1_9"/>
<name>D1PL00_9FIRM</name>
<comment type="catalytic activity">
    <reaction evidence="15 16">
        <text>UDP-N-acetyl-alpha-D-muramate + NADP(+) = UDP-N-acetyl-3-O-(1-carboxyvinyl)-alpha-D-glucosamine + NADPH + H(+)</text>
        <dbReference type="Rhea" id="RHEA:12248"/>
        <dbReference type="ChEBI" id="CHEBI:15378"/>
        <dbReference type="ChEBI" id="CHEBI:57783"/>
        <dbReference type="ChEBI" id="CHEBI:58349"/>
        <dbReference type="ChEBI" id="CHEBI:68483"/>
        <dbReference type="ChEBI" id="CHEBI:70757"/>
        <dbReference type="EC" id="1.3.1.98"/>
    </reaction>
</comment>
<dbReference type="InterPro" id="IPR006094">
    <property type="entry name" value="Oxid_FAD_bind_N"/>
</dbReference>
<dbReference type="PANTHER" id="PTHR21071">
    <property type="entry name" value="UDP-N-ACETYLENOLPYRUVOYLGLUCOSAMINE REDUCTASE"/>
    <property type="match status" value="1"/>
</dbReference>
<keyword evidence="19" id="KW-1185">Reference proteome</keyword>
<keyword evidence="8 16" id="KW-0274">FAD</keyword>
<evidence type="ECO:0000256" key="2">
    <source>
        <dbReference type="ARBA" id="ARBA00003921"/>
    </source>
</evidence>
<dbReference type="STRING" id="411471.SUBVAR_05035"/>
<dbReference type="Pfam" id="PF02873">
    <property type="entry name" value="MurB_C"/>
    <property type="match status" value="1"/>
</dbReference>
<evidence type="ECO:0000256" key="16">
    <source>
        <dbReference type="HAMAP-Rule" id="MF_00037"/>
    </source>
</evidence>
<feature type="domain" description="FAD-binding PCMH-type" evidence="17">
    <location>
        <begin position="35"/>
        <end position="205"/>
    </location>
</feature>
<dbReference type="InterPro" id="IPR016167">
    <property type="entry name" value="FAD-bd_PCMH_sub1"/>
</dbReference>
<dbReference type="Gene3D" id="3.30.43.10">
    <property type="entry name" value="Uridine Diphospho-n-acetylenolpyruvylglucosamine Reductase, domain 2"/>
    <property type="match status" value="1"/>
</dbReference>
<evidence type="ECO:0000256" key="13">
    <source>
        <dbReference type="ARBA" id="ARBA00023306"/>
    </source>
</evidence>
<keyword evidence="13 16" id="KW-0131">Cell cycle</keyword>
<evidence type="ECO:0000256" key="4">
    <source>
        <dbReference type="ARBA" id="ARBA00004752"/>
    </source>
</evidence>
<dbReference type="GO" id="GO:0005829">
    <property type="term" value="C:cytosol"/>
    <property type="evidence" value="ECO:0007669"/>
    <property type="project" value="TreeGrafter"/>
</dbReference>
<dbReference type="EC" id="1.3.1.98" evidence="16"/>
<dbReference type="UniPathway" id="UPA00219"/>
<protein>
    <recommendedName>
        <fullName evidence="16">UDP-N-acetylenolpyruvoylglucosamine reductase</fullName>
        <ecNumber evidence="16">1.3.1.98</ecNumber>
    </recommendedName>
    <alternativeName>
        <fullName evidence="16">UDP-N-acetylmuramate dehydrogenase</fullName>
    </alternativeName>
</protein>
<dbReference type="Proteomes" id="UP000003438">
    <property type="component" value="Unassembled WGS sequence"/>
</dbReference>
<dbReference type="SUPFAM" id="SSF56194">
    <property type="entry name" value="Uridine diphospho-N-Acetylenolpyruvylglucosamine reductase, MurB, C-terminal domain"/>
    <property type="match status" value="1"/>
</dbReference>
<evidence type="ECO:0000256" key="5">
    <source>
        <dbReference type="ARBA" id="ARBA00022490"/>
    </source>
</evidence>
<keyword evidence="12 16" id="KW-0560">Oxidoreductase</keyword>
<dbReference type="InterPro" id="IPR003170">
    <property type="entry name" value="MurB"/>
</dbReference>
<evidence type="ECO:0000313" key="19">
    <source>
        <dbReference type="Proteomes" id="UP000003438"/>
    </source>
</evidence>
<dbReference type="GO" id="GO:0071949">
    <property type="term" value="F:FAD binding"/>
    <property type="evidence" value="ECO:0007669"/>
    <property type="project" value="InterPro"/>
</dbReference>
<dbReference type="GO" id="GO:0008360">
    <property type="term" value="P:regulation of cell shape"/>
    <property type="evidence" value="ECO:0007669"/>
    <property type="project" value="UniProtKB-KW"/>
</dbReference>
<keyword evidence="5 16" id="KW-0963">Cytoplasm</keyword>
<dbReference type="EMBL" id="ACBY02000020">
    <property type="protein sequence ID" value="EFB76658.1"/>
    <property type="molecule type" value="Genomic_DNA"/>
</dbReference>
<evidence type="ECO:0000259" key="17">
    <source>
        <dbReference type="PROSITE" id="PS51387"/>
    </source>
</evidence>
<evidence type="ECO:0000256" key="6">
    <source>
        <dbReference type="ARBA" id="ARBA00022618"/>
    </source>
</evidence>
<comment type="caution">
    <text evidence="18">The sequence shown here is derived from an EMBL/GenBank/DDBJ whole genome shotgun (WGS) entry which is preliminary data.</text>
</comment>
<keyword evidence="11 16" id="KW-0573">Peptidoglycan synthesis</keyword>
<dbReference type="InterPro" id="IPR036635">
    <property type="entry name" value="MurB_C_sf"/>
</dbReference>
<accession>D1PL00</accession>
<feature type="active site" evidence="16">
    <location>
        <position position="304"/>
    </location>
</feature>
<dbReference type="NCBIfam" id="TIGR00179">
    <property type="entry name" value="murB"/>
    <property type="match status" value="1"/>
</dbReference>
<dbReference type="GO" id="GO:0051301">
    <property type="term" value="P:cell division"/>
    <property type="evidence" value="ECO:0007669"/>
    <property type="project" value="UniProtKB-KW"/>
</dbReference>
<dbReference type="NCBIfam" id="NF010480">
    <property type="entry name" value="PRK13905.1"/>
    <property type="match status" value="1"/>
</dbReference>
<dbReference type="Gene3D" id="3.30.465.10">
    <property type="match status" value="1"/>
</dbReference>
<evidence type="ECO:0000256" key="1">
    <source>
        <dbReference type="ARBA" id="ARBA00001974"/>
    </source>
</evidence>
<comment type="function">
    <text evidence="2 16">Cell wall formation.</text>
</comment>
<evidence type="ECO:0000256" key="12">
    <source>
        <dbReference type="ARBA" id="ARBA00023002"/>
    </source>
</evidence>
<keyword evidence="14 16" id="KW-0961">Cell wall biogenesis/degradation</keyword>
<dbReference type="AlphaFoldDB" id="D1PL00"/>
<keyword evidence="10 16" id="KW-0133">Cell shape</keyword>
<evidence type="ECO:0000256" key="15">
    <source>
        <dbReference type="ARBA" id="ARBA00048914"/>
    </source>
</evidence>
<dbReference type="GO" id="GO:0009252">
    <property type="term" value="P:peptidoglycan biosynthetic process"/>
    <property type="evidence" value="ECO:0007669"/>
    <property type="project" value="UniProtKB-UniRule"/>
</dbReference>
<gene>
    <name evidence="16 18" type="primary">murB</name>
    <name evidence="18" type="ORF">SUBVAR_05035</name>
</gene>
<evidence type="ECO:0000256" key="8">
    <source>
        <dbReference type="ARBA" id="ARBA00022827"/>
    </source>
</evidence>
<comment type="pathway">
    <text evidence="4 16">Cell wall biogenesis; peptidoglycan biosynthesis.</text>
</comment>
<dbReference type="InterPro" id="IPR016166">
    <property type="entry name" value="FAD-bd_PCMH"/>
</dbReference>
<evidence type="ECO:0000256" key="9">
    <source>
        <dbReference type="ARBA" id="ARBA00022857"/>
    </source>
</evidence>
<dbReference type="PANTHER" id="PTHR21071:SF4">
    <property type="entry name" value="UDP-N-ACETYLENOLPYRUVOYLGLUCOSAMINE REDUCTASE"/>
    <property type="match status" value="1"/>
</dbReference>
<comment type="subcellular location">
    <subcellularLocation>
        <location evidence="3 16">Cytoplasm</location>
    </subcellularLocation>
</comment>
<comment type="similarity">
    <text evidence="16">Belongs to the MurB family.</text>
</comment>